<dbReference type="OrthoDB" id="6701134at2"/>
<proteinExistence type="predicted"/>
<comment type="caution">
    <text evidence="2">The sequence shown here is derived from an EMBL/GenBank/DDBJ whole genome shotgun (WGS) entry which is preliminary data.</text>
</comment>
<evidence type="ECO:0000256" key="1">
    <source>
        <dbReference type="SAM" id="Phobius"/>
    </source>
</evidence>
<organism evidence="2 3">
    <name type="scientific">Acinetobacter calcoaceticus</name>
    <dbReference type="NCBI Taxonomy" id="471"/>
    <lineage>
        <taxon>Bacteria</taxon>
        <taxon>Pseudomonadati</taxon>
        <taxon>Pseudomonadota</taxon>
        <taxon>Gammaproteobacteria</taxon>
        <taxon>Moraxellales</taxon>
        <taxon>Moraxellaceae</taxon>
        <taxon>Acinetobacter</taxon>
        <taxon>Acinetobacter calcoaceticus/baumannii complex</taxon>
    </lineage>
</organism>
<feature type="transmembrane region" description="Helical" evidence="1">
    <location>
        <begin position="21"/>
        <end position="41"/>
    </location>
</feature>
<evidence type="ECO:0000313" key="3">
    <source>
        <dbReference type="Proteomes" id="UP000294963"/>
    </source>
</evidence>
<dbReference type="AlphaFoldDB" id="A0A4R1XV55"/>
<keyword evidence="1" id="KW-1133">Transmembrane helix</keyword>
<accession>A0A4R1XV55</accession>
<dbReference type="Proteomes" id="UP000294963">
    <property type="component" value="Unassembled WGS sequence"/>
</dbReference>
<dbReference type="EMBL" id="SLVJ01000010">
    <property type="protein sequence ID" value="TCM67011.1"/>
    <property type="molecule type" value="Genomic_DNA"/>
</dbReference>
<protein>
    <submittedName>
        <fullName evidence="2">Uncharacterized protein</fullName>
    </submittedName>
</protein>
<name>A0A4R1XV55_ACICA</name>
<gene>
    <name evidence="2" type="ORF">EC844_11052</name>
</gene>
<sequence>MLSIHFDKQVFMNSLKANKNLVTYLSTTVALMLTLILHGLIQGDLKLQYFAYAIVVSAAFYVWAVIDSRYRRQKPECVD</sequence>
<feature type="transmembrane region" description="Helical" evidence="1">
    <location>
        <begin position="47"/>
        <end position="66"/>
    </location>
</feature>
<evidence type="ECO:0000313" key="2">
    <source>
        <dbReference type="EMBL" id="TCM67011.1"/>
    </source>
</evidence>
<keyword evidence="3" id="KW-1185">Reference proteome</keyword>
<reference evidence="2 3" key="1">
    <citation type="submission" date="2019-03" db="EMBL/GenBank/DDBJ databases">
        <title>Genomic analyses of the natural microbiome of Caenorhabditis elegans.</title>
        <authorList>
            <person name="Samuel B."/>
        </authorList>
    </citation>
    <scope>NUCLEOTIDE SEQUENCE [LARGE SCALE GENOMIC DNA]</scope>
    <source>
        <strain evidence="2 3">JUb89</strain>
    </source>
</reference>
<keyword evidence="1" id="KW-0812">Transmembrane</keyword>
<keyword evidence="1" id="KW-0472">Membrane</keyword>